<dbReference type="PROSITE" id="PS00606">
    <property type="entry name" value="KS3_1"/>
    <property type="match status" value="1"/>
</dbReference>
<feature type="active site" description="Proton donor; for dehydratase activity" evidence="9">
    <location>
        <position position="1171"/>
    </location>
</feature>
<dbReference type="InterPro" id="IPR001242">
    <property type="entry name" value="Condensation_dom"/>
</dbReference>
<dbReference type="InterPro" id="IPR050091">
    <property type="entry name" value="PKS_NRPS_Biosynth_Enz"/>
</dbReference>
<dbReference type="Pfam" id="PF08242">
    <property type="entry name" value="Methyltransf_12"/>
    <property type="match status" value="1"/>
</dbReference>
<evidence type="ECO:0000256" key="5">
    <source>
        <dbReference type="ARBA" id="ARBA00022679"/>
    </source>
</evidence>
<dbReference type="SUPFAM" id="SSF47336">
    <property type="entry name" value="ACP-like"/>
    <property type="match status" value="2"/>
</dbReference>
<dbReference type="Pfam" id="PF16197">
    <property type="entry name" value="KAsynt_C_assoc"/>
    <property type="match status" value="1"/>
</dbReference>
<dbReference type="FunFam" id="3.40.47.10:FF:000019">
    <property type="entry name" value="Polyketide synthase type I"/>
    <property type="match status" value="1"/>
</dbReference>
<evidence type="ECO:0008006" key="16">
    <source>
        <dbReference type="Google" id="ProtNLM"/>
    </source>
</evidence>
<dbReference type="InterPro" id="IPR020806">
    <property type="entry name" value="PKS_PP-bd"/>
</dbReference>
<dbReference type="SUPFAM" id="SSF52777">
    <property type="entry name" value="CoA-dependent acyltransferases"/>
    <property type="match status" value="2"/>
</dbReference>
<dbReference type="InterPro" id="IPR000873">
    <property type="entry name" value="AMP-dep_synth/lig_dom"/>
</dbReference>
<dbReference type="InterPro" id="IPR006162">
    <property type="entry name" value="Ppantetheine_attach_site"/>
</dbReference>
<comment type="caution">
    <text evidence="14">The sequence shown here is derived from an EMBL/GenBank/DDBJ whole genome shotgun (WGS) entry which is preliminary data.</text>
</comment>
<evidence type="ECO:0000256" key="2">
    <source>
        <dbReference type="ARBA" id="ARBA00022553"/>
    </source>
</evidence>
<dbReference type="InterPro" id="IPR029063">
    <property type="entry name" value="SAM-dependent_MTases_sf"/>
</dbReference>
<dbReference type="CDD" id="cd00833">
    <property type="entry name" value="PKS"/>
    <property type="match status" value="1"/>
</dbReference>
<dbReference type="CDD" id="cd19532">
    <property type="entry name" value="C_PKS-NRPS"/>
    <property type="match status" value="1"/>
</dbReference>
<protein>
    <recommendedName>
        <fullName evidence="16">Polyketide synthase</fullName>
    </recommendedName>
</protein>
<evidence type="ECO:0000259" key="11">
    <source>
        <dbReference type="PROSITE" id="PS50075"/>
    </source>
</evidence>
<feature type="domain" description="Carrier" evidence="11">
    <location>
        <begin position="3550"/>
        <end position="3625"/>
    </location>
</feature>
<dbReference type="SUPFAM" id="SSF52151">
    <property type="entry name" value="FabD/lysophospholipase-like"/>
    <property type="match status" value="1"/>
</dbReference>
<evidence type="ECO:0000313" key="15">
    <source>
        <dbReference type="Proteomes" id="UP001140453"/>
    </source>
</evidence>
<dbReference type="InterPro" id="IPR013968">
    <property type="entry name" value="PKS_KR"/>
</dbReference>
<dbReference type="GO" id="GO:0031177">
    <property type="term" value="F:phosphopantetheine binding"/>
    <property type="evidence" value="ECO:0007669"/>
    <property type="project" value="InterPro"/>
</dbReference>
<dbReference type="PROSITE" id="PS50075">
    <property type="entry name" value="CARRIER"/>
    <property type="match status" value="2"/>
</dbReference>
<dbReference type="InterPro" id="IPR009081">
    <property type="entry name" value="PP-bd_ACP"/>
</dbReference>
<dbReference type="Proteomes" id="UP001140453">
    <property type="component" value="Unassembled WGS sequence"/>
</dbReference>
<feature type="region of interest" description="N-terminal hotdog fold" evidence="9">
    <location>
        <begin position="963"/>
        <end position="1095"/>
    </location>
</feature>
<organism evidence="14 15">
    <name type="scientific">Gnomoniopsis smithogilvyi</name>
    <dbReference type="NCBI Taxonomy" id="1191159"/>
    <lineage>
        <taxon>Eukaryota</taxon>
        <taxon>Fungi</taxon>
        <taxon>Dikarya</taxon>
        <taxon>Ascomycota</taxon>
        <taxon>Pezizomycotina</taxon>
        <taxon>Sordariomycetes</taxon>
        <taxon>Sordariomycetidae</taxon>
        <taxon>Diaporthales</taxon>
        <taxon>Gnomoniaceae</taxon>
        <taxon>Gnomoniopsis</taxon>
    </lineage>
</organism>
<dbReference type="GO" id="GO:0008168">
    <property type="term" value="F:methyltransferase activity"/>
    <property type="evidence" value="ECO:0007669"/>
    <property type="project" value="UniProtKB-KW"/>
</dbReference>
<dbReference type="InterPro" id="IPR020807">
    <property type="entry name" value="PKS_DH"/>
</dbReference>
<name>A0A9W9CTA3_9PEZI</name>
<dbReference type="PANTHER" id="PTHR43775:SF20">
    <property type="entry name" value="HYBRID PKS-NRPS SYNTHETASE APDA"/>
    <property type="match status" value="1"/>
</dbReference>
<dbReference type="Gene3D" id="3.40.50.720">
    <property type="entry name" value="NAD(P)-binding Rossmann-like Domain"/>
    <property type="match status" value="1"/>
</dbReference>
<dbReference type="Gene3D" id="3.40.50.12780">
    <property type="entry name" value="N-terminal domain of ligase-like"/>
    <property type="match status" value="1"/>
</dbReference>
<dbReference type="Pfam" id="PF00668">
    <property type="entry name" value="Condensation"/>
    <property type="match status" value="1"/>
</dbReference>
<feature type="compositionally biased region" description="Low complexity" evidence="10">
    <location>
        <begin position="2508"/>
        <end position="2528"/>
    </location>
</feature>
<dbReference type="Pfam" id="PF00501">
    <property type="entry name" value="AMP-binding"/>
    <property type="match status" value="1"/>
</dbReference>
<dbReference type="InterPro" id="IPR042099">
    <property type="entry name" value="ANL_N_sf"/>
</dbReference>
<dbReference type="SMART" id="SM00822">
    <property type="entry name" value="PKS_KR"/>
    <property type="match status" value="1"/>
</dbReference>
<dbReference type="InterPro" id="IPR016039">
    <property type="entry name" value="Thiolase-like"/>
</dbReference>
<gene>
    <name evidence="14" type="ORF">N0V93_008915</name>
</gene>
<keyword evidence="2" id="KW-0597">Phosphoprotein</keyword>
<dbReference type="InterPro" id="IPR016036">
    <property type="entry name" value="Malonyl_transacylase_ACP-bd"/>
</dbReference>
<dbReference type="Pfam" id="PF00550">
    <property type="entry name" value="PP-binding"/>
    <property type="match status" value="2"/>
</dbReference>
<dbReference type="Pfam" id="PF02801">
    <property type="entry name" value="Ketoacyl-synt_C"/>
    <property type="match status" value="1"/>
</dbReference>
<dbReference type="PROSITE" id="PS52019">
    <property type="entry name" value="PKS_MFAS_DH"/>
    <property type="match status" value="1"/>
</dbReference>
<dbReference type="Gene3D" id="3.40.366.10">
    <property type="entry name" value="Malonyl-Coenzyme A Acyl Carrier Protein, domain 2"/>
    <property type="match status" value="1"/>
</dbReference>
<keyword evidence="6" id="KW-0677">Repeat</keyword>
<feature type="region of interest" description="C-terminal hotdog fold" evidence="9">
    <location>
        <begin position="1117"/>
        <end position="1263"/>
    </location>
</feature>
<dbReference type="Gene3D" id="3.40.47.10">
    <property type="match status" value="1"/>
</dbReference>
<dbReference type="SMART" id="SM00825">
    <property type="entry name" value="PKS_KS"/>
    <property type="match status" value="1"/>
</dbReference>
<sequence>MTITDSGPEPVAVIGSSCRFPGGLSSPSKLWEFLQKPQDLLSDIPSSCFNPRAFYHENAEHHGTSNVTKSYMLDEDRRVFDYSFFNINPKEAESMDPQHRILLETVYEGIESAGYSMQKLQGSATAVYVGQMTADYYDVLSRDIESMPQYMVTGTSRCITSNRVSYFFDWKGPSVTLDTACSSSLVAVHQAVQELRRGQSTLAIAAGVNLILGPELYIAESKLHMLSPTGRSRMWDAGADGYARGEGFAAIVLKPLSQAIADGDDIECIIRETGVNQDGRTAGITMPSVSSQSSLIRSTYQRCGLDCSSFQDRCQYFEAHGTGTLAGDPVEAEAVRNAFFGEPLKNPSEGNDSEDSNVLYVGSVKTVIGHLEGSAGLAGLLKASLAVQHGLIPPNMHFQRLNPKIEPFYQHLRVPTEATPWPSLPDGAPRRASVNSFGFGGTNCHAIIESWRPTKTATSDLGDTSQIPFGPFTISAKSDSALYRSATALARTLEAKQDELELDNLAYTLQMHRSEFGFKASFSATTCTELRSKIQSALSHSSNGDAELSGSIPSIHVTKDLPPRILGVFTGQGAQWPRMGADLYKHSAAFRQSILDLECSLADLPEPPAWSLTAELLAPPETSRVDEAAISQPLCTALQIALVDLLAASGIKFSAVVGHSSGEIAAVYAAGYINASDAVRIAYYRGLHANIESDVQVPGLMMAVGMGFEDARAFCHRDNFRGRIVAAASNSRSSTTLSGDADAIEEAKNVLDSEGIFARVLKVQKAYHSHHMNACAGPYLDSLRQCNIAIERAEGQGDCEWFSSVYGPEGRSIDDPAALRDTYWVKNLAQPVLFSQALDRAVMESYCFDLVLEVGPHAALKGPASETIRGLTGVIIPYTGTLARQKNDLNTFSDALGFVWSRFQSPSPVVDFQGFRKACTGDDKAPKPSLIKGLPTYAWDHDRPLWKEPRVSRAYRERKNPPHELLGTATSNGDNQEMRWRNIMKLNEMEWLRGHQFQNQVLFPAAGYVSMAVEAAMRLGCEGQEDSVQLVELEDLIIHQAITLEDNSSGTEVILVIRAVERTPTTITAQYTCYSGGVDGASHDADKVNFTGRATVTLGELPVPDALPAREAPSLPMSELDLSRFYTSLEDIGLRYSGDFLVESASRRLGTATVAVRRVESPLKVHPATLDAAFHGIFAAYCFPGDGRLWTTFLPTSINRVRVDVSAQHPYWTESSITADCYLTSTTARTISGDVNLYSGQELHPEVQIEGLTCTSFERDLERFDRKSFAQTSWVEDISTSVLPEAPWSSEQKDLSTVIERVIYFYLRKLRDEISPDEIPNLQWHFQCLMSWALDHVLPRVELGEHPRVRAEWKDDTPAMIASWQSQYRGHVDMDLVTALGESLPAIVRGTLPTLQVMMANDMLNRLYKEGLGFTQANHHMAGLVSRFAHRYPSINVLEIGAGTGGTTINALPALSPQFKSYTYTDISPGFFENARALFHDYSSRMIFKVLDVERNPMDQGYEENSYDLIIASNVLHATKVLATTLQNCRRLLKPGGYLLLLEITSSDDTIRPGFLMGGLPGWWLGRDDGRVHGPTISESQWDTILMENGFSGVDTACRDFSEGHFNTVMATQAVDDRVNVLRDPLSMTAMSPGTGMPSISSVQDLVIVGGKSLNVGRLIRSVKRQLQSIATDIRVVHGLEDFAENHVPSGAVTLCLTDLDEPAWKSMTESKFKGMKNLILGSRHLLWVTRGRLASEPYSNMTIGMGRSIMSEVPHSSLQFLDLDNLGTTGLEASTLSEALLRIVYLDNPNFKNVLWSVEHELCIEKGRILIPRIIPDDDLNDRLNAQRRPIHKAVDLATASVEIVQQGDSITLVQSEQHELTDTKQSCKNTAFRVLASSLFPFSTRDHRSFFVCLGLETRSGRKALFLSPKNTSVVCVSPEEVVEWDSQLSDEEAFQSVLAHLVADSLCYEVDGSLWVHEADDLLARCLLQISEGRRMDIFLSTSLSKGDPLRSFIHPRTPVRELRRILPSGATRMIDAGHGNNELFESILKSSYGNGYAHIQQVFMNVGCRKTVSLPFTHQDIERRLVEACQQAYFHPSSGSENTLPTGITGVHEINDFSCADIGPVHVVSWRVQEPISALIQSLELPGLFSNKKTYFLVGLTGEVGLSICDWMVKHGARYLAVTSRNPNVPPSVIEDFKRKGATIRVFSLDVSDRAALFKVHAEICATMPPIAGVANAAMVLHDKAFENATLDHFNVVLGPKVQGSKNLDELFSTTKLDFFILFSSLACVVGSKGQSNYGAANLFMHTLAHQRRGRGVAASIIDIAMLLGVGYVARSIDQYESQMRRYSYMAISEPEFHSIFAAAILSGKPESNHSPELIIGLGADADAPWSKDPRFSNYVRNEQKSAEVAQSKESSKSVLSQLAVSKDSTEALEIMVRSFSKKVELILQLATESLDPQEPLVRLGIDSLVAVELRSWFLKELNIDMPVLKILNGASVSDLCKDALGRLSGSSRAADAGGGGLKPAEPSGSSSPSVPMSSAESNSGMVTPNTEPLSNSQSSLALEGLPQIAATAPNVEMNGFAGQSYERVGPASSGQSRLFFMQEYREDKSSFTVLMLGKTQRTVNLTRLEKALADVARNHEVLRSAIFMNKSSGEVVQGVQATSGITFEHKIIKGPEDLDAEMKAHEKFAFDLAKGQVLKFLVLSESPTRQYILVCFHHIVLDSVSGIVFLKDLDTAYTGGTLTPPTQQAIDLCVKQKANNNPSKDKLDFWGSMFKSSLAPMPLMPFSRVTNRQVMRPFKVVYRGVVLDPQITSRVKVLSARLNVTPFHVYLSTLVAFLSRCLGIQELPIGFMDSNRADVEDAVTVGYFMNTLPLRYALQKQSTFASLVQQTRDMVFAALTNASPLSSIVEHLNVPRSADHHPLFQATLNYRLDNSTRSNFGDVPVEWIDGTTPSYPYDLKLDVNDTPDGTRLLLITQKYLYDASDANRILQWYERALTGFLSDPNLPIGSCCLSTPQDEVDCITLGRGPQSTVSWPSTLAHRIFEMASLYPESTAVKDASGHSLTYSAMMGNSQQIAASLQNTGARPGARVVVFLTSVADVASALIATMRLGLVYVPVDPRKSPDILHTIVSDCEPSIILCHGTTMSQVNRLASRGITVINIEDPVDRKLSDDDDTEIFAEPDQDGFIIYTSNPEPMGVLLTHSAVVSDIWSMSSEFGLARETVLQHGELGSSMSLKQILIALANGGTLILAPQDVESDAAGIARAVRTEGVTLTALTPSEYFSVFQHNRDMLKTCSAWRFAFSHGEKMTSRLRSAFRDLALPSLGLFNLYTAPELGLLSIGGKVNYLESVSDTEEGVSGRVMPNCSVLVVDHDLKPLPVGYPGEIVISGVGLAKGYVNRPGEESRRFIENPVSLPDDISRCTRRHFRSGDKGRILEDGSVEVIGPLDGGKMVNIRGHPALLDDIAPVIVREGSPFILDAAVSWREGPGVLVAFITFAEEPLMPKETYLDHLRVKLPLSTNLIPDHIVSTGSIPLTLDGQKNWSAIDDLAIPEKVGDSTSTTKISLIENRVKRVWEAVLPSGQALNLETDSDFFHVGGNSFLLINLQSGLQDEFGSRLAIPDMFQFRTIRGMARRILADEVNA</sequence>
<dbReference type="SUPFAM" id="SSF55048">
    <property type="entry name" value="Probable ACP-binding domain of malonyl-CoA ACP transacylase"/>
    <property type="match status" value="1"/>
</dbReference>
<dbReference type="CDD" id="cd02440">
    <property type="entry name" value="AdoMet_MTases"/>
    <property type="match status" value="1"/>
</dbReference>
<dbReference type="InterPro" id="IPR049551">
    <property type="entry name" value="PKS_DH_C"/>
</dbReference>
<keyword evidence="8" id="KW-0511">Multifunctional enzyme</keyword>
<dbReference type="PROSITE" id="PS52004">
    <property type="entry name" value="KS3_2"/>
    <property type="match status" value="1"/>
</dbReference>
<dbReference type="SUPFAM" id="SSF51735">
    <property type="entry name" value="NAD(P)-binding Rossmann-fold domains"/>
    <property type="match status" value="1"/>
</dbReference>
<dbReference type="SMART" id="SM00826">
    <property type="entry name" value="PKS_DH"/>
    <property type="match status" value="1"/>
</dbReference>
<evidence type="ECO:0000256" key="6">
    <source>
        <dbReference type="ARBA" id="ARBA00022737"/>
    </source>
</evidence>
<dbReference type="SMART" id="SM00827">
    <property type="entry name" value="PKS_AT"/>
    <property type="match status" value="1"/>
</dbReference>
<dbReference type="GO" id="GO:0032259">
    <property type="term" value="P:methylation"/>
    <property type="evidence" value="ECO:0007669"/>
    <property type="project" value="UniProtKB-KW"/>
</dbReference>
<evidence type="ECO:0000313" key="14">
    <source>
        <dbReference type="EMBL" id="KAJ4386024.1"/>
    </source>
</evidence>
<feature type="domain" description="Carrier" evidence="11">
    <location>
        <begin position="2415"/>
        <end position="2492"/>
    </location>
</feature>
<dbReference type="Gene3D" id="3.30.559.10">
    <property type="entry name" value="Chloramphenicol acetyltransferase-like domain"/>
    <property type="match status" value="1"/>
</dbReference>
<proteinExistence type="predicted"/>
<dbReference type="InterPro" id="IPR001227">
    <property type="entry name" value="Ac_transferase_dom_sf"/>
</dbReference>
<feature type="domain" description="Ketosynthase family 3 (KS3)" evidence="12">
    <location>
        <begin position="8"/>
        <end position="450"/>
    </location>
</feature>
<dbReference type="EMBL" id="JAPEVB010000006">
    <property type="protein sequence ID" value="KAJ4386024.1"/>
    <property type="molecule type" value="Genomic_DNA"/>
</dbReference>
<dbReference type="InterPro" id="IPR013217">
    <property type="entry name" value="Methyltransf_12"/>
</dbReference>
<evidence type="ECO:0000259" key="12">
    <source>
        <dbReference type="PROSITE" id="PS52004"/>
    </source>
</evidence>
<dbReference type="InterPro" id="IPR014030">
    <property type="entry name" value="Ketoacyl_synth_N"/>
</dbReference>
<dbReference type="SMART" id="SM00823">
    <property type="entry name" value="PKS_PP"/>
    <property type="match status" value="2"/>
</dbReference>
<dbReference type="SUPFAM" id="SSF53901">
    <property type="entry name" value="Thiolase-like"/>
    <property type="match status" value="1"/>
</dbReference>
<dbReference type="Gene3D" id="3.30.70.3290">
    <property type="match status" value="1"/>
</dbReference>
<keyword evidence="1" id="KW-0596">Phosphopantetheine</keyword>
<dbReference type="InterPro" id="IPR032821">
    <property type="entry name" value="PKS_assoc"/>
</dbReference>
<dbReference type="SUPFAM" id="SSF56801">
    <property type="entry name" value="Acetyl-CoA synthetase-like"/>
    <property type="match status" value="1"/>
</dbReference>
<dbReference type="InterPro" id="IPR036291">
    <property type="entry name" value="NAD(P)-bd_dom_sf"/>
</dbReference>
<dbReference type="InterPro" id="IPR018201">
    <property type="entry name" value="Ketoacyl_synth_AS"/>
</dbReference>
<dbReference type="GO" id="GO:0016874">
    <property type="term" value="F:ligase activity"/>
    <property type="evidence" value="ECO:0007669"/>
    <property type="project" value="UniProtKB-KW"/>
</dbReference>
<evidence type="ECO:0000256" key="10">
    <source>
        <dbReference type="SAM" id="MobiDB-lite"/>
    </source>
</evidence>
<evidence type="ECO:0000256" key="1">
    <source>
        <dbReference type="ARBA" id="ARBA00022450"/>
    </source>
</evidence>
<dbReference type="GO" id="GO:0016491">
    <property type="term" value="F:oxidoreductase activity"/>
    <property type="evidence" value="ECO:0007669"/>
    <property type="project" value="UniProtKB-KW"/>
</dbReference>
<dbReference type="GO" id="GO:0006633">
    <property type="term" value="P:fatty acid biosynthetic process"/>
    <property type="evidence" value="ECO:0007669"/>
    <property type="project" value="InterPro"/>
</dbReference>
<dbReference type="Pfam" id="PF00109">
    <property type="entry name" value="ketoacyl-synt"/>
    <property type="match status" value="1"/>
</dbReference>
<dbReference type="InterPro" id="IPR014031">
    <property type="entry name" value="Ketoacyl_synth_C"/>
</dbReference>
<evidence type="ECO:0000256" key="8">
    <source>
        <dbReference type="ARBA" id="ARBA00023268"/>
    </source>
</evidence>
<dbReference type="GO" id="GO:0004315">
    <property type="term" value="F:3-oxoacyl-[acyl-carrier-protein] synthase activity"/>
    <property type="evidence" value="ECO:0007669"/>
    <property type="project" value="InterPro"/>
</dbReference>
<dbReference type="PANTHER" id="PTHR43775">
    <property type="entry name" value="FATTY ACID SYNTHASE"/>
    <property type="match status" value="1"/>
</dbReference>
<dbReference type="InterPro" id="IPR036736">
    <property type="entry name" value="ACP-like_sf"/>
</dbReference>
<keyword evidence="5" id="KW-0808">Transferase</keyword>
<dbReference type="Gene3D" id="1.10.1200.10">
    <property type="entry name" value="ACP-like"/>
    <property type="match status" value="2"/>
</dbReference>
<feature type="region of interest" description="Disordered" evidence="10">
    <location>
        <begin position="2496"/>
        <end position="2542"/>
    </location>
</feature>
<dbReference type="SUPFAM" id="SSF53335">
    <property type="entry name" value="S-adenosyl-L-methionine-dependent methyltransferases"/>
    <property type="match status" value="1"/>
</dbReference>
<dbReference type="Pfam" id="PF21089">
    <property type="entry name" value="PKS_DH_N"/>
    <property type="match status" value="1"/>
</dbReference>
<feature type="domain" description="PKS/mFAS DH" evidence="13">
    <location>
        <begin position="963"/>
        <end position="1263"/>
    </location>
</feature>
<dbReference type="Pfam" id="PF08659">
    <property type="entry name" value="KR"/>
    <property type="match status" value="1"/>
</dbReference>
<accession>A0A9W9CTA3</accession>
<dbReference type="InterPro" id="IPR057326">
    <property type="entry name" value="KR_dom"/>
</dbReference>
<dbReference type="InterPro" id="IPR014043">
    <property type="entry name" value="Acyl_transferase_dom"/>
</dbReference>
<dbReference type="Gene3D" id="3.10.129.110">
    <property type="entry name" value="Polyketide synthase dehydratase"/>
    <property type="match status" value="1"/>
</dbReference>
<reference evidence="14" key="1">
    <citation type="submission" date="2022-10" db="EMBL/GenBank/DDBJ databases">
        <title>Tapping the CABI collections for fungal endophytes: first genome assemblies for Collariella, Neodidymelliopsis, Ascochyta clinopodiicola, Didymella pomorum, Didymosphaeria variabile, Neocosmospora piperis and Neocucurbitaria cava.</title>
        <authorList>
            <person name="Hill R."/>
        </authorList>
    </citation>
    <scope>NUCLEOTIDE SEQUENCE</scope>
    <source>
        <strain evidence="14">IMI 355082</strain>
    </source>
</reference>
<evidence type="ECO:0000256" key="4">
    <source>
        <dbReference type="ARBA" id="ARBA00022603"/>
    </source>
</evidence>
<dbReference type="Pfam" id="PF14765">
    <property type="entry name" value="PS-DH"/>
    <property type="match status" value="1"/>
</dbReference>
<evidence type="ECO:0000259" key="13">
    <source>
        <dbReference type="PROSITE" id="PS52019"/>
    </source>
</evidence>
<dbReference type="GO" id="GO:0004312">
    <property type="term" value="F:fatty acid synthase activity"/>
    <property type="evidence" value="ECO:0007669"/>
    <property type="project" value="TreeGrafter"/>
</dbReference>
<keyword evidence="4" id="KW-0489">Methyltransferase</keyword>
<evidence type="ECO:0000256" key="3">
    <source>
        <dbReference type="ARBA" id="ARBA00022598"/>
    </source>
</evidence>
<dbReference type="PROSITE" id="PS00012">
    <property type="entry name" value="PHOSPHOPANTETHEINE"/>
    <property type="match status" value="1"/>
</dbReference>
<dbReference type="InterPro" id="IPR020841">
    <property type="entry name" value="PKS_Beta-ketoAc_synthase_dom"/>
</dbReference>
<dbReference type="InterPro" id="IPR049552">
    <property type="entry name" value="PKS_DH_N"/>
</dbReference>
<dbReference type="Gene3D" id="3.30.559.30">
    <property type="entry name" value="Nonribosomal peptide synthetase, condensation domain"/>
    <property type="match status" value="1"/>
</dbReference>
<keyword evidence="7" id="KW-0560">Oxidoreductase</keyword>
<keyword evidence="15" id="KW-1185">Reference proteome</keyword>
<feature type="active site" description="Proton acceptor; for dehydratase activity" evidence="9">
    <location>
        <position position="995"/>
    </location>
</feature>
<keyword evidence="3" id="KW-0436">Ligase</keyword>
<dbReference type="InterPro" id="IPR016035">
    <property type="entry name" value="Acyl_Trfase/lysoPLipase"/>
</dbReference>
<dbReference type="Gene3D" id="3.40.50.150">
    <property type="entry name" value="Vaccinia Virus protein VP39"/>
    <property type="match status" value="1"/>
</dbReference>
<evidence type="ECO:0000256" key="7">
    <source>
        <dbReference type="ARBA" id="ARBA00023002"/>
    </source>
</evidence>
<dbReference type="InterPro" id="IPR042104">
    <property type="entry name" value="PKS_dehydratase_sf"/>
</dbReference>
<dbReference type="OrthoDB" id="416786at2759"/>
<dbReference type="Pfam" id="PF00698">
    <property type="entry name" value="Acyl_transf_1"/>
    <property type="match status" value="1"/>
</dbReference>
<feature type="compositionally biased region" description="Polar residues" evidence="10">
    <location>
        <begin position="2529"/>
        <end position="2542"/>
    </location>
</feature>
<dbReference type="InterPro" id="IPR049900">
    <property type="entry name" value="PKS_mFAS_DH"/>
</dbReference>
<evidence type="ECO:0000256" key="9">
    <source>
        <dbReference type="PROSITE-ProRule" id="PRU01363"/>
    </source>
</evidence>
<dbReference type="InterPro" id="IPR023213">
    <property type="entry name" value="CAT-like_dom_sf"/>
</dbReference>
<dbReference type="GO" id="GO:0009403">
    <property type="term" value="P:toxin biosynthetic process"/>
    <property type="evidence" value="ECO:0007669"/>
    <property type="project" value="UniProtKB-ARBA"/>
</dbReference>